<dbReference type="InterPro" id="IPR000086">
    <property type="entry name" value="NUDIX_hydrolase_dom"/>
</dbReference>
<dbReference type="PROSITE" id="PS00893">
    <property type="entry name" value="NUDIX_BOX"/>
    <property type="match status" value="1"/>
</dbReference>
<dbReference type="PROSITE" id="PS51462">
    <property type="entry name" value="NUDIX"/>
    <property type="match status" value="1"/>
</dbReference>
<protein>
    <recommendedName>
        <fullName evidence="4">Nudix hydrolase domain-containing protein</fullName>
    </recommendedName>
</protein>
<evidence type="ECO:0000259" key="4">
    <source>
        <dbReference type="PROSITE" id="PS51462"/>
    </source>
</evidence>
<dbReference type="PRINTS" id="PR00502">
    <property type="entry name" value="NUDIXFAMILY"/>
</dbReference>
<feature type="domain" description="Nudix hydrolase" evidence="4">
    <location>
        <begin position="21"/>
        <end position="156"/>
    </location>
</feature>
<dbReference type="InterPro" id="IPR020476">
    <property type="entry name" value="Nudix_hydrolase"/>
</dbReference>
<dbReference type="CDD" id="cd18873">
    <property type="entry name" value="NUDIX_NadM_like"/>
    <property type="match status" value="1"/>
</dbReference>
<sequence>MTAGVAAAVGRLGSRSTRRTRAGLAVDLVILTVRDGIFTVLLVDRGSGPFRHRRALPGGFVHHGEELEDAATRELREETGLPAGGLHLEQVRTYASCGRDPRGRVASVAYLAIAPDLPVPTAGSDASSARWVAVDRVGRLAFDHNTILADAVERARSKLEYSPLAAAFCPEPFTIGELRAIYEAVWGGAARPPQLPPEGLRCRRFPRADR</sequence>
<dbReference type="InterPro" id="IPR015797">
    <property type="entry name" value="NUDIX_hydrolase-like_dom_sf"/>
</dbReference>
<evidence type="ECO:0000256" key="1">
    <source>
        <dbReference type="ARBA" id="ARBA00005582"/>
    </source>
</evidence>
<dbReference type="Proteomes" id="UP000635606">
    <property type="component" value="Unassembled WGS sequence"/>
</dbReference>
<dbReference type="Gene3D" id="3.90.79.10">
    <property type="entry name" value="Nucleoside Triphosphate Pyrophosphohydrolase"/>
    <property type="match status" value="1"/>
</dbReference>
<dbReference type="Pfam" id="PF00293">
    <property type="entry name" value="NUDIX"/>
    <property type="match status" value="1"/>
</dbReference>
<reference evidence="5" key="1">
    <citation type="submission" date="2021-01" db="EMBL/GenBank/DDBJ databases">
        <title>Whole genome shotgun sequence of Virgisporangium ochraceum NBRC 16418.</title>
        <authorList>
            <person name="Komaki H."/>
            <person name="Tamura T."/>
        </authorList>
    </citation>
    <scope>NUCLEOTIDE SEQUENCE</scope>
    <source>
        <strain evidence="5">NBRC 16418</strain>
    </source>
</reference>
<evidence type="ECO:0000313" key="6">
    <source>
        <dbReference type="Proteomes" id="UP000635606"/>
    </source>
</evidence>
<evidence type="ECO:0000256" key="3">
    <source>
        <dbReference type="RuleBase" id="RU003476"/>
    </source>
</evidence>
<gene>
    <name evidence="5" type="ORF">Voc01_049770</name>
</gene>
<dbReference type="InterPro" id="IPR020084">
    <property type="entry name" value="NUDIX_hydrolase_CS"/>
</dbReference>
<comment type="caution">
    <text evidence="5">The sequence shown here is derived from an EMBL/GenBank/DDBJ whole genome shotgun (WGS) entry which is preliminary data.</text>
</comment>
<dbReference type="InterPro" id="IPR036388">
    <property type="entry name" value="WH-like_DNA-bd_sf"/>
</dbReference>
<dbReference type="SUPFAM" id="SSF55811">
    <property type="entry name" value="Nudix"/>
    <property type="match status" value="1"/>
</dbReference>
<proteinExistence type="inferred from homology"/>
<dbReference type="PANTHER" id="PTHR43736">
    <property type="entry name" value="ADP-RIBOSE PYROPHOSPHATASE"/>
    <property type="match status" value="1"/>
</dbReference>
<accession>A0A8J4EC37</accession>
<name>A0A8J4EC37_9ACTN</name>
<dbReference type="PANTHER" id="PTHR43736:SF4">
    <property type="entry name" value="SLR1690 PROTEIN"/>
    <property type="match status" value="1"/>
</dbReference>
<keyword evidence="6" id="KW-1185">Reference proteome</keyword>
<dbReference type="Gene3D" id="1.10.10.10">
    <property type="entry name" value="Winged helix-like DNA-binding domain superfamily/Winged helix DNA-binding domain"/>
    <property type="match status" value="1"/>
</dbReference>
<comment type="similarity">
    <text evidence="1 3">Belongs to the Nudix hydrolase family.</text>
</comment>
<evidence type="ECO:0000256" key="2">
    <source>
        <dbReference type="ARBA" id="ARBA00022801"/>
    </source>
</evidence>
<evidence type="ECO:0000313" key="5">
    <source>
        <dbReference type="EMBL" id="GIJ70060.1"/>
    </source>
</evidence>
<keyword evidence="2 3" id="KW-0378">Hydrolase</keyword>
<dbReference type="EMBL" id="BOPH01000072">
    <property type="protein sequence ID" value="GIJ70060.1"/>
    <property type="molecule type" value="Genomic_DNA"/>
</dbReference>
<organism evidence="5 6">
    <name type="scientific">Virgisporangium ochraceum</name>
    <dbReference type="NCBI Taxonomy" id="65505"/>
    <lineage>
        <taxon>Bacteria</taxon>
        <taxon>Bacillati</taxon>
        <taxon>Actinomycetota</taxon>
        <taxon>Actinomycetes</taxon>
        <taxon>Micromonosporales</taxon>
        <taxon>Micromonosporaceae</taxon>
        <taxon>Virgisporangium</taxon>
    </lineage>
</organism>
<dbReference type="GO" id="GO:0016787">
    <property type="term" value="F:hydrolase activity"/>
    <property type="evidence" value="ECO:0007669"/>
    <property type="project" value="UniProtKB-KW"/>
</dbReference>
<dbReference type="AlphaFoldDB" id="A0A8J4EC37"/>